<keyword evidence="1" id="KW-1133">Transmembrane helix</keyword>
<dbReference type="Proteomes" id="UP000295217">
    <property type="component" value="Unassembled WGS sequence"/>
</dbReference>
<reference evidence="2 3" key="1">
    <citation type="submission" date="2019-02" db="EMBL/GenBank/DDBJ databases">
        <title>Draft genome sequences of novel Actinobacteria.</title>
        <authorList>
            <person name="Sahin N."/>
            <person name="Ay H."/>
            <person name="Saygin H."/>
        </authorList>
    </citation>
    <scope>NUCLEOTIDE SEQUENCE [LARGE SCALE GENOMIC DNA]</scope>
    <source>
        <strain evidence="2 3">8K307</strain>
    </source>
</reference>
<organism evidence="2 3">
    <name type="scientific">Jiangella aurantiaca</name>
    <dbReference type="NCBI Taxonomy" id="2530373"/>
    <lineage>
        <taxon>Bacteria</taxon>
        <taxon>Bacillati</taxon>
        <taxon>Actinomycetota</taxon>
        <taxon>Actinomycetes</taxon>
        <taxon>Jiangellales</taxon>
        <taxon>Jiangellaceae</taxon>
        <taxon>Jiangella</taxon>
    </lineage>
</organism>
<dbReference type="RefSeq" id="WP_132103292.1">
    <property type="nucleotide sequence ID" value="NZ_SMLB01000012.1"/>
</dbReference>
<sequence>MTGLHVLNEMRRWLVRPGIEQRLLAALLVSVLVIVSGLVLLRLASDPETPSGRDTAGAAAQAQLPAILQLPASRQAES</sequence>
<proteinExistence type="predicted"/>
<keyword evidence="1" id="KW-0812">Transmembrane</keyword>
<protein>
    <submittedName>
        <fullName evidence="2">Uncharacterized protein</fullName>
    </submittedName>
</protein>
<evidence type="ECO:0000313" key="3">
    <source>
        <dbReference type="Proteomes" id="UP000295217"/>
    </source>
</evidence>
<dbReference type="AlphaFoldDB" id="A0A4R5AIG7"/>
<comment type="caution">
    <text evidence="2">The sequence shown here is derived from an EMBL/GenBank/DDBJ whole genome shotgun (WGS) entry which is preliminary data.</text>
</comment>
<keyword evidence="3" id="KW-1185">Reference proteome</keyword>
<name>A0A4R5AIG7_9ACTN</name>
<evidence type="ECO:0000256" key="1">
    <source>
        <dbReference type="SAM" id="Phobius"/>
    </source>
</evidence>
<evidence type="ECO:0000313" key="2">
    <source>
        <dbReference type="EMBL" id="TDD69912.1"/>
    </source>
</evidence>
<feature type="transmembrane region" description="Helical" evidence="1">
    <location>
        <begin position="23"/>
        <end position="44"/>
    </location>
</feature>
<dbReference type="EMBL" id="SMLB01000012">
    <property type="protein sequence ID" value="TDD69912.1"/>
    <property type="molecule type" value="Genomic_DNA"/>
</dbReference>
<accession>A0A4R5AIG7</accession>
<gene>
    <name evidence="2" type="ORF">E1262_11625</name>
</gene>
<keyword evidence="1" id="KW-0472">Membrane</keyword>